<keyword evidence="3" id="KW-0238">DNA-binding</keyword>
<dbReference type="PANTHER" id="PTHR30408:SF12">
    <property type="entry name" value="TYPE I RESTRICTION ENZYME MJAVIII SPECIFICITY SUBUNIT"/>
    <property type="match status" value="1"/>
</dbReference>
<accession>A0ABW4QYK4</accession>
<organism evidence="5 6">
    <name type="scientific">Hymenobacter bucti</name>
    <dbReference type="NCBI Taxonomy" id="1844114"/>
    <lineage>
        <taxon>Bacteria</taxon>
        <taxon>Pseudomonadati</taxon>
        <taxon>Bacteroidota</taxon>
        <taxon>Cytophagia</taxon>
        <taxon>Cytophagales</taxon>
        <taxon>Hymenobacteraceae</taxon>
        <taxon>Hymenobacter</taxon>
    </lineage>
</organism>
<evidence type="ECO:0000313" key="5">
    <source>
        <dbReference type="EMBL" id="MFD1874512.1"/>
    </source>
</evidence>
<proteinExistence type="inferred from homology"/>
<dbReference type="PANTHER" id="PTHR30408">
    <property type="entry name" value="TYPE-1 RESTRICTION ENZYME ECOKI SPECIFICITY PROTEIN"/>
    <property type="match status" value="1"/>
</dbReference>
<evidence type="ECO:0000256" key="2">
    <source>
        <dbReference type="ARBA" id="ARBA00022747"/>
    </source>
</evidence>
<reference evidence="6" key="1">
    <citation type="journal article" date="2019" name="Int. J. Syst. Evol. Microbiol.">
        <title>The Global Catalogue of Microorganisms (GCM) 10K type strain sequencing project: providing services to taxonomists for standard genome sequencing and annotation.</title>
        <authorList>
            <consortium name="The Broad Institute Genomics Platform"/>
            <consortium name="The Broad Institute Genome Sequencing Center for Infectious Disease"/>
            <person name="Wu L."/>
            <person name="Ma J."/>
        </authorList>
    </citation>
    <scope>NUCLEOTIDE SEQUENCE [LARGE SCALE GENOMIC DNA]</scope>
    <source>
        <strain evidence="6">CGMCC 1.15795</strain>
    </source>
</reference>
<protein>
    <submittedName>
        <fullName evidence="5">Restriction endonuclease subunit S</fullName>
        <ecNumber evidence="5">3.1.21.-</ecNumber>
    </submittedName>
</protein>
<comment type="similarity">
    <text evidence="1">Belongs to the type-I restriction system S methylase family.</text>
</comment>
<evidence type="ECO:0000256" key="3">
    <source>
        <dbReference type="ARBA" id="ARBA00023125"/>
    </source>
</evidence>
<dbReference type="InterPro" id="IPR044946">
    <property type="entry name" value="Restrct_endonuc_typeI_TRD_sf"/>
</dbReference>
<keyword evidence="5" id="KW-0540">Nuclease</keyword>
<dbReference type="SUPFAM" id="SSF116734">
    <property type="entry name" value="DNA methylase specificity domain"/>
    <property type="match status" value="1"/>
</dbReference>
<sequence length="186" mass="20640">MNEEQELPQGWVWTGFAQLAAREPNALKAGPFGSALKKEYYVSEGYKVYGQEQVIRQDAFYGDYFIDESRYEMLSSCRVKPGDILVSLVGTIGKVLILPEGISPGIINPRLVKLSLNKDAIKAEFAKMYLDSPTVKSRFSNVSHGGTMDILNLSTLKDLPVPLPPCPSSAASWRSWRSCSASWMRA</sequence>
<dbReference type="EMBL" id="JBHUFD010000012">
    <property type="protein sequence ID" value="MFD1874512.1"/>
    <property type="molecule type" value="Genomic_DNA"/>
</dbReference>
<dbReference type="InterPro" id="IPR000055">
    <property type="entry name" value="Restrct_endonuc_typeI_TRD"/>
</dbReference>
<dbReference type="Gene3D" id="3.90.220.20">
    <property type="entry name" value="DNA methylase specificity domains"/>
    <property type="match status" value="1"/>
</dbReference>
<keyword evidence="6" id="KW-1185">Reference proteome</keyword>
<dbReference type="GO" id="GO:0004519">
    <property type="term" value="F:endonuclease activity"/>
    <property type="evidence" value="ECO:0007669"/>
    <property type="project" value="UniProtKB-KW"/>
</dbReference>
<evidence type="ECO:0000259" key="4">
    <source>
        <dbReference type="Pfam" id="PF01420"/>
    </source>
</evidence>
<keyword evidence="2" id="KW-0680">Restriction system</keyword>
<evidence type="ECO:0000256" key="1">
    <source>
        <dbReference type="ARBA" id="ARBA00010923"/>
    </source>
</evidence>
<dbReference type="RefSeq" id="WP_382316380.1">
    <property type="nucleotide sequence ID" value="NZ_JBHUFD010000012.1"/>
</dbReference>
<dbReference type="GO" id="GO:0016787">
    <property type="term" value="F:hydrolase activity"/>
    <property type="evidence" value="ECO:0007669"/>
    <property type="project" value="UniProtKB-KW"/>
</dbReference>
<dbReference type="EC" id="3.1.21.-" evidence="5"/>
<keyword evidence="5" id="KW-0378">Hydrolase</keyword>
<comment type="caution">
    <text evidence="5">The sequence shown here is derived from an EMBL/GenBank/DDBJ whole genome shotgun (WGS) entry which is preliminary data.</text>
</comment>
<keyword evidence="5" id="KW-0255">Endonuclease</keyword>
<dbReference type="Proteomes" id="UP001597197">
    <property type="component" value="Unassembled WGS sequence"/>
</dbReference>
<gene>
    <name evidence="5" type="ORF">ACFSDX_18870</name>
</gene>
<evidence type="ECO:0000313" key="6">
    <source>
        <dbReference type="Proteomes" id="UP001597197"/>
    </source>
</evidence>
<name>A0ABW4QYK4_9BACT</name>
<feature type="domain" description="Type I restriction modification DNA specificity" evidence="4">
    <location>
        <begin position="39"/>
        <end position="166"/>
    </location>
</feature>
<dbReference type="Pfam" id="PF01420">
    <property type="entry name" value="Methylase_S"/>
    <property type="match status" value="1"/>
</dbReference>
<dbReference type="InterPro" id="IPR052021">
    <property type="entry name" value="Type-I_RS_S_subunit"/>
</dbReference>